<proteinExistence type="predicted"/>
<evidence type="ECO:0000313" key="3">
    <source>
        <dbReference type="Proteomes" id="UP000188603"/>
    </source>
</evidence>
<name>A0A1U9K7V7_9BACL</name>
<evidence type="ECO:0000313" key="2">
    <source>
        <dbReference type="EMBL" id="AQS56139.1"/>
    </source>
</evidence>
<dbReference type="InterPro" id="IPR009693">
    <property type="entry name" value="Glucitol_operon_activator"/>
</dbReference>
<evidence type="ECO:0008006" key="4">
    <source>
        <dbReference type="Google" id="ProtNLM"/>
    </source>
</evidence>
<dbReference type="RefSeq" id="WP_077720000.1">
    <property type="nucleotide sequence ID" value="NZ_CP019699.1"/>
</dbReference>
<dbReference type="Proteomes" id="UP000188603">
    <property type="component" value="Chromosome"/>
</dbReference>
<feature type="region of interest" description="Disordered" evidence="1">
    <location>
        <begin position="119"/>
        <end position="143"/>
    </location>
</feature>
<evidence type="ECO:0000256" key="1">
    <source>
        <dbReference type="SAM" id="MobiDB-lite"/>
    </source>
</evidence>
<accession>A0A1U9K7V7</accession>
<dbReference type="EMBL" id="CP019699">
    <property type="protein sequence ID" value="AQS56139.1"/>
    <property type="molecule type" value="Genomic_DNA"/>
</dbReference>
<reference evidence="2 3" key="1">
    <citation type="journal article" date="2015" name="Int. J. Syst. Evol. Microbiol.">
        <title>Novibacillus thermophilus gen. nov., sp. nov., a Gram-staining-negative and moderately thermophilic member of the family Thermoactinomycetaceae.</title>
        <authorList>
            <person name="Yang G."/>
            <person name="Chen J."/>
            <person name="Zhou S."/>
        </authorList>
    </citation>
    <scope>NUCLEOTIDE SEQUENCE [LARGE SCALE GENOMIC DNA]</scope>
    <source>
        <strain evidence="2 3">SG-1</strain>
    </source>
</reference>
<dbReference type="OrthoDB" id="9096700at2"/>
<organism evidence="2 3">
    <name type="scientific">Novibacillus thermophilus</name>
    <dbReference type="NCBI Taxonomy" id="1471761"/>
    <lineage>
        <taxon>Bacteria</taxon>
        <taxon>Bacillati</taxon>
        <taxon>Bacillota</taxon>
        <taxon>Bacilli</taxon>
        <taxon>Bacillales</taxon>
        <taxon>Thermoactinomycetaceae</taxon>
        <taxon>Novibacillus</taxon>
    </lineage>
</organism>
<dbReference type="STRING" id="1471761.B0W44_10550"/>
<dbReference type="KEGG" id="ntr:B0W44_10550"/>
<gene>
    <name evidence="2" type="ORF">B0W44_10550</name>
</gene>
<protein>
    <recommendedName>
        <fullName evidence="4">Transcriptional regulator</fullName>
    </recommendedName>
</protein>
<sequence>MWTVFILAFAGVWTLQIVMAHVQARHYRATLHEMRNTTHAGYLGVGVHKPRWGVGSVVILVTNQERVVLKAAHMTGVTVFARFKPMTALVGKPLETLQKKGDKPLDKATIMAVERIEEQVNRKEGDEDGTEGRATLNAGEQAV</sequence>
<dbReference type="AlphaFoldDB" id="A0A1U9K7V7"/>
<dbReference type="Pfam" id="PF06923">
    <property type="entry name" value="GutM"/>
    <property type="match status" value="1"/>
</dbReference>
<keyword evidence="3" id="KW-1185">Reference proteome</keyword>